<feature type="domain" description="Retrotransposon gag" evidence="2">
    <location>
        <begin position="81"/>
        <end position="173"/>
    </location>
</feature>
<evidence type="ECO:0000256" key="1">
    <source>
        <dbReference type="SAM" id="MobiDB-lite"/>
    </source>
</evidence>
<name>A0ABQ5BIZ2_9ASTR</name>
<dbReference type="EMBL" id="BQNB010013342">
    <property type="protein sequence ID" value="GJT14790.1"/>
    <property type="molecule type" value="Genomic_DNA"/>
</dbReference>
<proteinExistence type="predicted"/>
<feature type="compositionally biased region" description="Low complexity" evidence="1">
    <location>
        <begin position="220"/>
        <end position="232"/>
    </location>
</feature>
<feature type="compositionally biased region" description="Polar residues" evidence="1">
    <location>
        <begin position="443"/>
        <end position="472"/>
    </location>
</feature>
<dbReference type="Proteomes" id="UP001151760">
    <property type="component" value="Unassembled WGS sequence"/>
</dbReference>
<dbReference type="InterPro" id="IPR005162">
    <property type="entry name" value="Retrotrans_gag_dom"/>
</dbReference>
<feature type="region of interest" description="Disordered" evidence="1">
    <location>
        <begin position="443"/>
        <end position="523"/>
    </location>
</feature>
<keyword evidence="3" id="KW-0548">Nucleotidyltransferase</keyword>
<organism evidence="3 4">
    <name type="scientific">Tanacetum coccineum</name>
    <dbReference type="NCBI Taxonomy" id="301880"/>
    <lineage>
        <taxon>Eukaryota</taxon>
        <taxon>Viridiplantae</taxon>
        <taxon>Streptophyta</taxon>
        <taxon>Embryophyta</taxon>
        <taxon>Tracheophyta</taxon>
        <taxon>Spermatophyta</taxon>
        <taxon>Magnoliopsida</taxon>
        <taxon>eudicotyledons</taxon>
        <taxon>Gunneridae</taxon>
        <taxon>Pentapetalae</taxon>
        <taxon>asterids</taxon>
        <taxon>campanulids</taxon>
        <taxon>Asterales</taxon>
        <taxon>Asteraceae</taxon>
        <taxon>Asteroideae</taxon>
        <taxon>Anthemideae</taxon>
        <taxon>Anthemidinae</taxon>
        <taxon>Tanacetum</taxon>
    </lineage>
</organism>
<dbReference type="PANTHER" id="PTHR33067:SF35">
    <property type="entry name" value="ASPARTIC PEPTIDASE DDI1-TYPE DOMAIN-CONTAINING PROTEIN"/>
    <property type="match status" value="1"/>
</dbReference>
<accession>A0ABQ5BIZ2</accession>
<dbReference type="GO" id="GO:0003964">
    <property type="term" value="F:RNA-directed DNA polymerase activity"/>
    <property type="evidence" value="ECO:0007669"/>
    <property type="project" value="UniProtKB-KW"/>
</dbReference>
<dbReference type="InterPro" id="IPR021109">
    <property type="entry name" value="Peptidase_aspartic_dom_sf"/>
</dbReference>
<reference evidence="3" key="2">
    <citation type="submission" date="2022-01" db="EMBL/GenBank/DDBJ databases">
        <authorList>
            <person name="Yamashiro T."/>
            <person name="Shiraishi A."/>
            <person name="Satake H."/>
            <person name="Nakayama K."/>
        </authorList>
    </citation>
    <scope>NUCLEOTIDE SEQUENCE</scope>
</reference>
<evidence type="ECO:0000313" key="4">
    <source>
        <dbReference type="Proteomes" id="UP001151760"/>
    </source>
</evidence>
<keyword evidence="4" id="KW-1185">Reference proteome</keyword>
<feature type="region of interest" description="Disordered" evidence="1">
    <location>
        <begin position="327"/>
        <end position="348"/>
    </location>
</feature>
<feature type="compositionally biased region" description="Polar residues" evidence="1">
    <location>
        <begin position="498"/>
        <end position="513"/>
    </location>
</feature>
<reference evidence="3" key="1">
    <citation type="journal article" date="2022" name="Int. J. Mol. Sci.">
        <title>Draft Genome of Tanacetum Coccineum: Genomic Comparison of Closely Related Tanacetum-Family Plants.</title>
        <authorList>
            <person name="Yamashiro T."/>
            <person name="Shiraishi A."/>
            <person name="Nakayama K."/>
            <person name="Satake H."/>
        </authorList>
    </citation>
    <scope>NUCLEOTIDE SEQUENCE</scope>
</reference>
<comment type="caution">
    <text evidence="3">The sequence shown here is derived from an EMBL/GenBank/DDBJ whole genome shotgun (WGS) entry which is preliminary data.</text>
</comment>
<evidence type="ECO:0000259" key="2">
    <source>
        <dbReference type="Pfam" id="PF03732"/>
    </source>
</evidence>
<gene>
    <name evidence="3" type="ORF">Tco_0873496</name>
</gene>
<keyword evidence="3" id="KW-0808">Transferase</keyword>
<protein>
    <submittedName>
        <fullName evidence="3">Reverse transcriptase domain-containing protein</fullName>
    </submittedName>
</protein>
<keyword evidence="3" id="KW-0695">RNA-directed DNA polymerase</keyword>
<dbReference type="CDD" id="cd00303">
    <property type="entry name" value="retropepsin_like"/>
    <property type="match status" value="1"/>
</dbReference>
<feature type="compositionally biased region" description="Low complexity" evidence="1">
    <location>
        <begin position="332"/>
        <end position="348"/>
    </location>
</feature>
<evidence type="ECO:0000313" key="3">
    <source>
        <dbReference type="EMBL" id="GJT14790.1"/>
    </source>
</evidence>
<dbReference type="PANTHER" id="PTHR33067">
    <property type="entry name" value="RNA-DIRECTED DNA POLYMERASE-RELATED"/>
    <property type="match status" value="1"/>
</dbReference>
<dbReference type="Pfam" id="PF03732">
    <property type="entry name" value="Retrotrans_gag"/>
    <property type="match status" value="1"/>
</dbReference>
<feature type="compositionally biased region" description="Polar residues" evidence="1">
    <location>
        <begin position="1218"/>
        <end position="1231"/>
    </location>
</feature>
<feature type="region of interest" description="Disordered" evidence="1">
    <location>
        <begin position="1198"/>
        <end position="1231"/>
    </location>
</feature>
<dbReference type="Gene3D" id="2.40.70.10">
    <property type="entry name" value="Acid Proteases"/>
    <property type="match status" value="1"/>
</dbReference>
<sequence>MADNRTMAQMLQAPIEGYEDAIVVPPINANNFELKQPLINLVQSNKFTGRQDPHNHLRFFNKVTSTFRHPEVPNTSIKLLLFPFSLDGEARDWLDKEPPRSILTWDDLVLKFINQFFPPSKTTYLRNEITTFYQKPNETFNEAWERFKGLLRQCPHHGFSELHQLDTFYNSLNTNDQDALDSVAGGNFLDKMPREGLAIIESKSKVRYSRSRPNDSRAITNAPSSTSSPSNNSFEIQQMAALLEDKMNIRMSRLEKAISEKNATTPATVKAVEEVCVTCGSNHNFNNCPLTRNDFPVFHDNIHQFQQTAAVGNFVQRNPPNLANQMRPPGFNQPNVQNNQGNQSRYQGNNFNSNQNRGGNFNHQNNQGQVFQPPTNQPPVYQVPPYQAPTPQIQGVSKTDFENYVKANDAVLKNVQNQGQNLQNQMANVTSLLTSLCNNFKNSASTSNSGTLPSQTVTNPRQQINAITTRSGKTLEEPSTPLVPTPVISIPQKEPEQNPETSTEKVQNPNLENTAHVPPPEEEDSIFIEIPKPKAKKTINVEIQDLNSPRPNSYPSKLPYPERMKVRENDKPSAQHSRFLKMFKQLRLEIGLKDALVEMPKFNKWLSSFLRNKEKLEEIVIMTVNAECSAIIMNKVPKKLEDPGKFLIPCALQELNRTSALADSRASINLLPYSIYKKLELEALTPTRMTLELANRSITHPMGIAEDVIVRVNGFTFLSDFVVVNFEPDPRVPIILGRPFLRTAKALIDLYEETLTLRVGKEELVYYADKSKKNKEKNFVHAISIIDFSKDDPFSGSTTNTLPPSSSPVKTSDNLEKFADELAPLDSLSPSNDDSTLKKDFHEETFQVDSNPLFEFDDNFKFSNVNPLFEENDKDAEIKSSSFFTLTSPKDSEFEAYLERDSIPPGIDLSLPPALEVSSSNPTSPTLTGEKVCSWKTSMFFSLVRFVWKMMTRIAIRKKIICLLATYLHKKPKLLSRPQEVEEIKEKENEVSSDVPIHTIVMPIRITFDNPIDFNDHFSKPKDFKKDLTVSFDSSESSILPSPLLDSDSPFTAELSASVTLNSLGNEDKVFKPGILVYHAIHDKNLVTLEENLKENISSGTLLVFKEPSFLLPPPEPPDKCLNFEPILVMKNVVLNEAFYQSNVEDVNSFTIIIWIFLPYFPYTKESPLIFSFRSENFVFDPGIVTFHKPVVRIYQKSQENHQKQASTDTRTEECTKAGSQSQKKSNLQSTPVNLGQQKLVKSKDQSTSLKHIATSSMEKHKWNVGFTLGLLREVTQCHIKGITRWQSLVTPKITDEIRDPMIEEMDGDD</sequence>
<feature type="region of interest" description="Disordered" evidence="1">
    <location>
        <begin position="208"/>
        <end position="232"/>
    </location>
</feature>